<comment type="similarity">
    <text evidence="2">Belongs to the outer membrane factor (OMF) (TC 1.B.17) family.</text>
</comment>
<protein>
    <submittedName>
        <fullName evidence="9">Outer membrane efflux protein BepC</fullName>
    </submittedName>
</protein>
<feature type="coiled-coil region" evidence="8">
    <location>
        <begin position="149"/>
        <end position="176"/>
    </location>
</feature>
<dbReference type="InterPro" id="IPR051906">
    <property type="entry name" value="TolC-like"/>
</dbReference>
<dbReference type="GO" id="GO:0009279">
    <property type="term" value="C:cell outer membrane"/>
    <property type="evidence" value="ECO:0007669"/>
    <property type="project" value="UniProtKB-SubCell"/>
</dbReference>
<name>W7YMN3_9BACT</name>
<keyword evidence="3" id="KW-0813">Transport</keyword>
<evidence type="ECO:0000313" key="9">
    <source>
        <dbReference type="EMBL" id="GAF03654.1"/>
    </source>
</evidence>
<evidence type="ECO:0000256" key="8">
    <source>
        <dbReference type="SAM" id="Coils"/>
    </source>
</evidence>
<keyword evidence="5" id="KW-0812">Transmembrane</keyword>
<evidence type="ECO:0000256" key="7">
    <source>
        <dbReference type="ARBA" id="ARBA00023237"/>
    </source>
</evidence>
<comment type="subcellular location">
    <subcellularLocation>
        <location evidence="1">Cell outer membrane</location>
    </subcellularLocation>
</comment>
<dbReference type="EMBL" id="BAMD01000028">
    <property type="protein sequence ID" value="GAF03654.1"/>
    <property type="molecule type" value="Genomic_DNA"/>
</dbReference>
<dbReference type="eggNOG" id="COG1538">
    <property type="taxonomic scope" value="Bacteria"/>
</dbReference>
<evidence type="ECO:0000256" key="3">
    <source>
        <dbReference type="ARBA" id="ARBA00022448"/>
    </source>
</evidence>
<keyword evidence="10" id="KW-1185">Reference proteome</keyword>
<evidence type="ECO:0000256" key="6">
    <source>
        <dbReference type="ARBA" id="ARBA00023136"/>
    </source>
</evidence>
<evidence type="ECO:0000256" key="1">
    <source>
        <dbReference type="ARBA" id="ARBA00004442"/>
    </source>
</evidence>
<evidence type="ECO:0000313" key="10">
    <source>
        <dbReference type="Proteomes" id="UP000019402"/>
    </source>
</evidence>
<dbReference type="Proteomes" id="UP000019402">
    <property type="component" value="Unassembled WGS sequence"/>
</dbReference>
<dbReference type="Pfam" id="PF02321">
    <property type="entry name" value="OEP"/>
    <property type="match status" value="2"/>
</dbReference>
<evidence type="ECO:0000256" key="5">
    <source>
        <dbReference type="ARBA" id="ARBA00022692"/>
    </source>
</evidence>
<proteinExistence type="inferred from homology"/>
<organism evidence="9 10">
    <name type="scientific">Saccharicrinis fermentans DSM 9555 = JCM 21142</name>
    <dbReference type="NCBI Taxonomy" id="869213"/>
    <lineage>
        <taxon>Bacteria</taxon>
        <taxon>Pseudomonadati</taxon>
        <taxon>Bacteroidota</taxon>
        <taxon>Bacteroidia</taxon>
        <taxon>Marinilabiliales</taxon>
        <taxon>Marinilabiliaceae</taxon>
        <taxon>Saccharicrinis</taxon>
    </lineage>
</organism>
<accession>W7YMN3</accession>
<dbReference type="Gene3D" id="1.20.1600.10">
    <property type="entry name" value="Outer membrane efflux proteins (OEP)"/>
    <property type="match status" value="1"/>
</dbReference>
<dbReference type="InterPro" id="IPR003423">
    <property type="entry name" value="OMP_efflux"/>
</dbReference>
<dbReference type="GO" id="GO:0015288">
    <property type="term" value="F:porin activity"/>
    <property type="evidence" value="ECO:0007669"/>
    <property type="project" value="TreeGrafter"/>
</dbReference>
<sequence length="441" mass="49273">MNNIFKLFVPILFVVFMVPVHGQEQLFSLDDCISYALENNTMIGRAENDVLSQYSQLEQRKAERGPNLILSANESVSSNNTYDSSTAGWNRETNNNMNVSLSSNIVLYNGAKIRNAILQGKMNVSAAETEVKTEKELLSLDILANYITVLQAKEQMKNTQSQLESTAKELEEATIRREAGVMSPADYLNIKSQHSADKAALVSSQSTLRIALVTLMQTMNMPVSSSFDIMVPNEQSFVKMSMETDPAVVYNVALGIQPGIKTAELDLESAEMDIQLAKVDALPYLSLNGGVQSNYYSGSDLGFNEQLSNQLTPTIGLSLSIPIYQRKEVKNKVKQAFISRDNYRFNLVDTKNDLRKSIEQACTDAQTANSAYLSYKEQYLAEQESFKLAEEMFSQGMLSSVDYLTSKNNLIEAENNLTKAKYEMVLQKEIIEYYMGKAIAF</sequence>
<dbReference type="PANTHER" id="PTHR30026">
    <property type="entry name" value="OUTER MEMBRANE PROTEIN TOLC"/>
    <property type="match status" value="1"/>
</dbReference>
<dbReference type="STRING" id="869213.GCA_000517085_00907"/>
<evidence type="ECO:0000256" key="4">
    <source>
        <dbReference type="ARBA" id="ARBA00022452"/>
    </source>
</evidence>
<comment type="caution">
    <text evidence="9">The sequence shown here is derived from an EMBL/GenBank/DDBJ whole genome shotgun (WGS) entry which is preliminary data.</text>
</comment>
<dbReference type="RefSeq" id="WP_027470857.1">
    <property type="nucleotide sequence ID" value="NZ_BAMD01000028.1"/>
</dbReference>
<evidence type="ECO:0000256" key="2">
    <source>
        <dbReference type="ARBA" id="ARBA00007613"/>
    </source>
</evidence>
<dbReference type="OrthoDB" id="9811587at2"/>
<dbReference type="AlphaFoldDB" id="W7YMN3"/>
<keyword evidence="6" id="KW-0472">Membrane</keyword>
<dbReference type="GO" id="GO:1990281">
    <property type="term" value="C:efflux pump complex"/>
    <property type="evidence" value="ECO:0007669"/>
    <property type="project" value="TreeGrafter"/>
</dbReference>
<reference evidence="9 10" key="1">
    <citation type="journal article" date="2014" name="Genome Announc.">
        <title>Draft Genome Sequence of Cytophaga fermentans JCM 21142T, a Facultative Anaerobe Isolated from Marine Mud.</title>
        <authorList>
            <person name="Starns D."/>
            <person name="Oshima K."/>
            <person name="Suda W."/>
            <person name="Iino T."/>
            <person name="Yuki M."/>
            <person name="Inoue J."/>
            <person name="Kitamura K."/>
            <person name="Iida T."/>
            <person name="Darby A."/>
            <person name="Hattori M."/>
            <person name="Ohkuma M."/>
        </authorList>
    </citation>
    <scope>NUCLEOTIDE SEQUENCE [LARGE SCALE GENOMIC DNA]</scope>
    <source>
        <strain evidence="9 10">JCM 21142</strain>
    </source>
</reference>
<dbReference type="PANTHER" id="PTHR30026:SF20">
    <property type="entry name" value="OUTER MEMBRANE PROTEIN TOLC"/>
    <property type="match status" value="1"/>
</dbReference>
<gene>
    <name evidence="9" type="ORF">JCM21142_52333</name>
</gene>
<keyword evidence="8" id="KW-0175">Coiled coil</keyword>
<keyword evidence="4" id="KW-1134">Transmembrane beta strand</keyword>
<keyword evidence="7" id="KW-0998">Cell outer membrane</keyword>
<dbReference type="GO" id="GO:0015562">
    <property type="term" value="F:efflux transmembrane transporter activity"/>
    <property type="evidence" value="ECO:0007669"/>
    <property type="project" value="InterPro"/>
</dbReference>
<dbReference type="SUPFAM" id="SSF56954">
    <property type="entry name" value="Outer membrane efflux proteins (OEP)"/>
    <property type="match status" value="1"/>
</dbReference>